<comment type="caution">
    <text evidence="3">The sequence shown here is derived from an EMBL/GenBank/DDBJ whole genome shotgun (WGS) entry which is preliminary data.</text>
</comment>
<evidence type="ECO:0000313" key="4">
    <source>
        <dbReference type="Proteomes" id="UP000790347"/>
    </source>
</evidence>
<gene>
    <name evidence="3" type="ORF">DERF_002417</name>
    <name evidence="2" type="ORF">HUG17_10360</name>
</gene>
<feature type="chain" id="PRO_5038324725" evidence="1">
    <location>
        <begin position="22"/>
        <end position="129"/>
    </location>
</feature>
<reference evidence="2" key="2">
    <citation type="submission" date="2020-06" db="EMBL/GenBank/DDBJ databases">
        <authorList>
            <person name="Ji K."/>
            <person name="Li J."/>
        </authorList>
    </citation>
    <scope>NUCLEOTIDE SEQUENCE</scope>
    <source>
        <strain evidence="2">JKM2019</strain>
        <tissue evidence="2">Whole body</tissue>
    </source>
</reference>
<dbReference type="EMBL" id="ASGP02000001">
    <property type="protein sequence ID" value="KAH9528471.1"/>
    <property type="molecule type" value="Genomic_DNA"/>
</dbReference>
<dbReference type="AlphaFoldDB" id="A0A922IDR1"/>
<keyword evidence="1" id="KW-0732">Signal</keyword>
<reference evidence="3" key="4">
    <citation type="journal article" date="2022" name="Res Sq">
        <title>Comparative Genomics Reveals Insights into the Divergent Evolution of Astigmatic Mites and Household Pest Adaptations.</title>
        <authorList>
            <person name="Xiong Q."/>
            <person name="Wan A.T.-Y."/>
            <person name="Liu X.-Y."/>
            <person name="Fung C.S.-H."/>
            <person name="Xiao X."/>
            <person name="Malainual N."/>
            <person name="Hou J."/>
            <person name="Wang L."/>
            <person name="Wang M."/>
            <person name="Yang K."/>
            <person name="Cui Y."/>
            <person name="Leung E."/>
            <person name="Nong W."/>
            <person name="Shin S.-K."/>
            <person name="Au S."/>
            <person name="Jeong K.Y."/>
            <person name="Chew F.T."/>
            <person name="Hui J."/>
            <person name="Leung T.F."/>
            <person name="Tungtrongchitr A."/>
            <person name="Zhong N."/>
            <person name="Liu Z."/>
            <person name="Tsui S."/>
        </authorList>
    </citation>
    <scope>NUCLEOTIDE SEQUENCE</scope>
    <source>
        <strain evidence="3">Derf</strain>
        <tissue evidence="3">Whole organism</tissue>
    </source>
</reference>
<organism evidence="3 4">
    <name type="scientific">Dermatophagoides farinae</name>
    <name type="common">American house dust mite</name>
    <dbReference type="NCBI Taxonomy" id="6954"/>
    <lineage>
        <taxon>Eukaryota</taxon>
        <taxon>Metazoa</taxon>
        <taxon>Ecdysozoa</taxon>
        <taxon>Arthropoda</taxon>
        <taxon>Chelicerata</taxon>
        <taxon>Arachnida</taxon>
        <taxon>Acari</taxon>
        <taxon>Acariformes</taxon>
        <taxon>Sarcoptiformes</taxon>
        <taxon>Astigmata</taxon>
        <taxon>Psoroptidia</taxon>
        <taxon>Analgoidea</taxon>
        <taxon>Pyroglyphidae</taxon>
        <taxon>Dermatophagoidinae</taxon>
        <taxon>Dermatophagoides</taxon>
    </lineage>
</organism>
<protein>
    <submittedName>
        <fullName evidence="2">Cleavage stimulation factor subunit 1-like protein</fullName>
    </submittedName>
</protein>
<keyword evidence="4" id="KW-1185">Reference proteome</keyword>
<evidence type="ECO:0000313" key="2">
    <source>
        <dbReference type="EMBL" id="KAH7636390.1"/>
    </source>
</evidence>
<reference evidence="2" key="3">
    <citation type="journal article" date="2021" name="World Allergy Organ. J.">
        <title>Chromosome-level assembly of Dermatophagoides farinae genome and transcriptome reveals two novel allergens Der f 37 and Der f 39.</title>
        <authorList>
            <person name="Chen J."/>
            <person name="Cai Z."/>
            <person name="Fan D."/>
            <person name="Hu J."/>
            <person name="Hou Y."/>
            <person name="He Y."/>
            <person name="Zhang Z."/>
            <person name="Zhao Z."/>
            <person name="Gao P."/>
            <person name="Hu W."/>
            <person name="Sun J."/>
            <person name="Li J."/>
            <person name="Ji K."/>
        </authorList>
    </citation>
    <scope>NUCLEOTIDE SEQUENCE</scope>
    <source>
        <strain evidence="2">JKM2019</strain>
    </source>
</reference>
<accession>A0A922IDR1</accession>
<dbReference type="Proteomes" id="UP000790347">
    <property type="component" value="Unassembled WGS sequence"/>
</dbReference>
<proteinExistence type="predicted"/>
<name>A0A922IDR1_DERFA</name>
<dbReference type="Proteomes" id="UP000828236">
    <property type="component" value="Unassembled WGS sequence"/>
</dbReference>
<feature type="signal peptide" evidence="1">
    <location>
        <begin position="1"/>
        <end position="21"/>
    </location>
</feature>
<reference evidence="3" key="1">
    <citation type="submission" date="2013-05" db="EMBL/GenBank/DDBJ databases">
        <authorList>
            <person name="Yim A.K.Y."/>
            <person name="Chan T.F."/>
            <person name="Ji K.M."/>
            <person name="Liu X.Y."/>
            <person name="Zhou J.W."/>
            <person name="Li R.Q."/>
            <person name="Yang K.Y."/>
            <person name="Li J."/>
            <person name="Li M."/>
            <person name="Law P.T.W."/>
            <person name="Wu Y.L."/>
            <person name="Cai Z.L."/>
            <person name="Qin H."/>
            <person name="Bao Y."/>
            <person name="Leung R.K.K."/>
            <person name="Ng P.K.S."/>
            <person name="Zou J."/>
            <person name="Zhong X.J."/>
            <person name="Ran P.X."/>
            <person name="Zhong N.S."/>
            <person name="Liu Z.G."/>
            <person name="Tsui S.K.W."/>
        </authorList>
    </citation>
    <scope>NUCLEOTIDE SEQUENCE</scope>
    <source>
        <strain evidence="3">Derf</strain>
        <tissue evidence="3">Whole organism</tissue>
    </source>
</reference>
<sequence length="129" mass="14411">MKASLFIGFLLVAIMVITAKAQVVDDDEQFDISRKDGEKFDKKNPKLEGIMFGSIRKTIRILAIGRYGSFDKLKDFLICLNIAILESCSTQIIECLKAKNPKDCMASLVCGKEKVMANCLNHLPDLPKK</sequence>
<evidence type="ECO:0000313" key="3">
    <source>
        <dbReference type="EMBL" id="KAH9528471.1"/>
    </source>
</evidence>
<evidence type="ECO:0000256" key="1">
    <source>
        <dbReference type="SAM" id="SignalP"/>
    </source>
</evidence>
<dbReference type="EMBL" id="SDOV01000010">
    <property type="protein sequence ID" value="KAH7636390.1"/>
    <property type="molecule type" value="Genomic_DNA"/>
</dbReference>